<evidence type="ECO:0000313" key="3">
    <source>
        <dbReference type="Proteomes" id="UP000184330"/>
    </source>
</evidence>
<dbReference type="InterPro" id="IPR021838">
    <property type="entry name" value="DUF3431"/>
</dbReference>
<dbReference type="EMBL" id="FJOG01000010">
    <property type="protein sequence ID" value="CZR57682.1"/>
    <property type="molecule type" value="Genomic_DNA"/>
</dbReference>
<accession>A0A1L7WY34</accession>
<name>A0A1L7WY34_9HELO</name>
<evidence type="ECO:0000313" key="2">
    <source>
        <dbReference type="EMBL" id="CZR57682.1"/>
    </source>
</evidence>
<reference evidence="2 3" key="1">
    <citation type="submission" date="2016-03" db="EMBL/GenBank/DDBJ databases">
        <authorList>
            <person name="Ploux O."/>
        </authorList>
    </citation>
    <scope>NUCLEOTIDE SEQUENCE [LARGE SCALE GENOMIC DNA]</scope>
    <source>
        <strain evidence="2 3">UAMH 11012</strain>
    </source>
</reference>
<keyword evidence="3" id="KW-1185">Reference proteome</keyword>
<dbReference type="PANTHER" id="PTHR37490:SF2">
    <property type="match status" value="1"/>
</dbReference>
<dbReference type="Pfam" id="PF11913">
    <property type="entry name" value="DUF3431"/>
    <property type="match status" value="1"/>
</dbReference>
<protein>
    <submittedName>
        <fullName evidence="2">Uncharacterized protein</fullName>
    </submittedName>
</protein>
<feature type="transmembrane region" description="Helical" evidence="1">
    <location>
        <begin position="12"/>
        <end position="33"/>
    </location>
</feature>
<dbReference type="STRING" id="576137.A0A1L7WY34"/>
<dbReference type="PANTHER" id="PTHR37490">
    <property type="entry name" value="EXPRESSED PROTEIN"/>
    <property type="match status" value="1"/>
</dbReference>
<dbReference type="AlphaFoldDB" id="A0A1L7WY34"/>
<keyword evidence="1" id="KW-0812">Transmembrane</keyword>
<sequence length="263" mass="30327">MALTSRRTHRLLIFLSKPLLAALFVTLILRWTITPSNPRKPHNPYPHLSKALIIASTTSSNLTWLDPALRDSHWTPYVYTTDDTTAELTVPINKGNEAMVYLTWIIDHYDTLSDVMFFHHDHNQAWHQMFSSGYELKHLNPETVLRDGYISPRCLPGCENIITLSGDVAPLSDLKSASRDVLISSVLHEFWLDEEGKKQKLPEKIAAPCCAQFAVSKQRVRRRSRAEWEALRSWLIKTNVSSRESGRVLEYTWHLWFGMEDEL</sequence>
<gene>
    <name evidence="2" type="ORF">PAC_07571</name>
</gene>
<evidence type="ECO:0000256" key="1">
    <source>
        <dbReference type="SAM" id="Phobius"/>
    </source>
</evidence>
<proteinExistence type="predicted"/>
<dbReference type="Proteomes" id="UP000184330">
    <property type="component" value="Unassembled WGS sequence"/>
</dbReference>
<keyword evidence="1" id="KW-0472">Membrane</keyword>
<keyword evidence="1" id="KW-1133">Transmembrane helix</keyword>
<dbReference type="OrthoDB" id="426718at2759"/>
<organism evidence="2 3">
    <name type="scientific">Phialocephala subalpina</name>
    <dbReference type="NCBI Taxonomy" id="576137"/>
    <lineage>
        <taxon>Eukaryota</taxon>
        <taxon>Fungi</taxon>
        <taxon>Dikarya</taxon>
        <taxon>Ascomycota</taxon>
        <taxon>Pezizomycotina</taxon>
        <taxon>Leotiomycetes</taxon>
        <taxon>Helotiales</taxon>
        <taxon>Mollisiaceae</taxon>
        <taxon>Phialocephala</taxon>
        <taxon>Phialocephala fortinii species complex</taxon>
    </lineage>
</organism>